<evidence type="ECO:0000256" key="6">
    <source>
        <dbReference type="ARBA" id="ARBA00015623"/>
    </source>
</evidence>
<feature type="transmembrane region" description="Helical" evidence="20">
    <location>
        <begin position="79"/>
        <end position="97"/>
    </location>
</feature>
<keyword evidence="10 19" id="KW-0808">Transferase</keyword>
<dbReference type="OrthoDB" id="350520at2"/>
<comment type="similarity">
    <text evidence="4 19">Belongs to the CDP-alcohol phosphatidyltransferase class-I family.</text>
</comment>
<keyword evidence="9 19" id="KW-0997">Cell inner membrane</keyword>
<dbReference type="GO" id="GO:0050520">
    <property type="term" value="F:phosphatidylcholine synthase activity"/>
    <property type="evidence" value="ECO:0007669"/>
    <property type="project" value="UniProtKB-EC"/>
</dbReference>
<evidence type="ECO:0000256" key="2">
    <source>
        <dbReference type="ARBA" id="ARBA00001936"/>
    </source>
</evidence>
<dbReference type="InterPro" id="IPR043130">
    <property type="entry name" value="CDP-OH_PTrfase_TM_dom"/>
</dbReference>
<dbReference type="NCBIfam" id="NF045887">
    <property type="entry name" value="PhCholSynPs"/>
    <property type="match status" value="1"/>
</dbReference>
<evidence type="ECO:0000256" key="7">
    <source>
        <dbReference type="ARBA" id="ARBA00022475"/>
    </source>
</evidence>
<evidence type="ECO:0000256" key="15">
    <source>
        <dbReference type="ARBA" id="ARBA00023209"/>
    </source>
</evidence>
<reference evidence="21 22" key="1">
    <citation type="submission" date="2019-09" db="EMBL/GenBank/DDBJ databases">
        <authorList>
            <person name="Chandra G."/>
            <person name="Truman W A."/>
        </authorList>
    </citation>
    <scope>NUCLEOTIDE SEQUENCE [LARGE SCALE GENOMIC DNA]</scope>
    <source>
        <strain evidence="21">PS723</strain>
    </source>
</reference>
<evidence type="ECO:0000313" key="22">
    <source>
        <dbReference type="Proteomes" id="UP000379480"/>
    </source>
</evidence>
<dbReference type="GO" id="GO:0008654">
    <property type="term" value="P:phospholipid biosynthetic process"/>
    <property type="evidence" value="ECO:0007669"/>
    <property type="project" value="UniProtKB-KW"/>
</dbReference>
<evidence type="ECO:0000256" key="1">
    <source>
        <dbReference type="ARBA" id="ARBA00000958"/>
    </source>
</evidence>
<comment type="function">
    <text evidence="19">Condenses choline with CDP-diglyceride to produce phosphatidylcholine and CMP.</text>
</comment>
<evidence type="ECO:0000256" key="20">
    <source>
        <dbReference type="SAM" id="Phobius"/>
    </source>
</evidence>
<evidence type="ECO:0000256" key="16">
    <source>
        <dbReference type="ARBA" id="ARBA00023211"/>
    </source>
</evidence>
<keyword evidence="12 20" id="KW-1133">Transmembrane helix</keyword>
<accession>A0A5E7AQ32</accession>
<organism evidence="21 22">
    <name type="scientific">Pseudomonas fluorescens</name>
    <dbReference type="NCBI Taxonomy" id="294"/>
    <lineage>
        <taxon>Bacteria</taxon>
        <taxon>Pseudomonadati</taxon>
        <taxon>Pseudomonadota</taxon>
        <taxon>Gammaproteobacteria</taxon>
        <taxon>Pseudomonadales</taxon>
        <taxon>Pseudomonadaceae</taxon>
        <taxon>Pseudomonas</taxon>
    </lineage>
</organism>
<evidence type="ECO:0000256" key="5">
    <source>
        <dbReference type="ARBA" id="ARBA00013195"/>
    </source>
</evidence>
<feature type="transmembrane region" description="Helical" evidence="20">
    <location>
        <begin position="184"/>
        <end position="201"/>
    </location>
</feature>
<dbReference type="PIRSF" id="PIRSF000851">
    <property type="entry name" value="PcS"/>
    <property type="match status" value="1"/>
</dbReference>
<keyword evidence="8 19" id="KW-0444">Lipid biosynthesis</keyword>
<evidence type="ECO:0000256" key="12">
    <source>
        <dbReference type="ARBA" id="ARBA00022989"/>
    </source>
</evidence>
<keyword evidence="17 19" id="KW-1208">Phospholipid metabolism</keyword>
<dbReference type="EMBL" id="CABVHY010000004">
    <property type="protein sequence ID" value="VVN80629.1"/>
    <property type="molecule type" value="Genomic_DNA"/>
</dbReference>
<dbReference type="EC" id="2.7.8.24" evidence="5 19"/>
<feature type="transmembrane region" description="Helical" evidence="20">
    <location>
        <begin position="103"/>
        <end position="122"/>
    </location>
</feature>
<feature type="transmembrane region" description="Helical" evidence="20">
    <location>
        <begin position="12"/>
        <end position="34"/>
    </location>
</feature>
<evidence type="ECO:0000256" key="8">
    <source>
        <dbReference type="ARBA" id="ARBA00022516"/>
    </source>
</evidence>
<evidence type="ECO:0000256" key="9">
    <source>
        <dbReference type="ARBA" id="ARBA00022519"/>
    </source>
</evidence>
<keyword evidence="16 19" id="KW-0464">Manganese</keyword>
<gene>
    <name evidence="21" type="primary">pcs</name>
    <name evidence="21" type="ORF">PS723_01059</name>
</gene>
<comment type="cofactor">
    <cofactor evidence="2 19">
        <name>Mn(2+)</name>
        <dbReference type="ChEBI" id="CHEBI:29035"/>
    </cofactor>
</comment>
<evidence type="ECO:0000256" key="18">
    <source>
        <dbReference type="ARBA" id="ARBA00033321"/>
    </source>
</evidence>
<name>A0A5E7AQ32_PSEFL</name>
<keyword evidence="13 19" id="KW-0443">Lipid metabolism</keyword>
<feature type="transmembrane region" description="Helical" evidence="20">
    <location>
        <begin position="154"/>
        <end position="172"/>
    </location>
</feature>
<dbReference type="GO" id="GO:0005886">
    <property type="term" value="C:plasma membrane"/>
    <property type="evidence" value="ECO:0007669"/>
    <property type="project" value="UniProtKB-SubCell"/>
</dbReference>
<proteinExistence type="inferred from homology"/>
<evidence type="ECO:0000313" key="21">
    <source>
        <dbReference type="EMBL" id="VVN80629.1"/>
    </source>
</evidence>
<feature type="transmembrane region" description="Helical" evidence="20">
    <location>
        <begin position="213"/>
        <end position="231"/>
    </location>
</feature>
<comment type="catalytic activity">
    <reaction evidence="1 19">
        <text>a CDP-1,2-diacyl-sn-glycerol + choline = a 1,2-diacyl-sn-glycero-3-phosphocholine + CMP + H(+)</text>
        <dbReference type="Rhea" id="RHEA:14597"/>
        <dbReference type="ChEBI" id="CHEBI:15354"/>
        <dbReference type="ChEBI" id="CHEBI:15378"/>
        <dbReference type="ChEBI" id="CHEBI:57643"/>
        <dbReference type="ChEBI" id="CHEBI:58332"/>
        <dbReference type="ChEBI" id="CHEBI:60377"/>
        <dbReference type="EC" id="2.7.8.24"/>
    </reaction>
</comment>
<dbReference type="AlphaFoldDB" id="A0A5E7AQ32"/>
<dbReference type="InterPro" id="IPR000462">
    <property type="entry name" value="CDP-OH_P_trans"/>
</dbReference>
<dbReference type="RefSeq" id="WP_150802627.1">
    <property type="nucleotide sequence ID" value="NZ_CABVHY010000004.1"/>
</dbReference>
<dbReference type="Proteomes" id="UP000379480">
    <property type="component" value="Unassembled WGS sequence"/>
</dbReference>
<evidence type="ECO:0000256" key="14">
    <source>
        <dbReference type="ARBA" id="ARBA00023136"/>
    </source>
</evidence>
<evidence type="ECO:0000256" key="19">
    <source>
        <dbReference type="PIRNR" id="PIRNR000851"/>
    </source>
</evidence>
<keyword evidence="15 19" id="KW-0594">Phospholipid biosynthesis</keyword>
<dbReference type="Pfam" id="PF01066">
    <property type="entry name" value="CDP-OH_P_transf"/>
    <property type="match status" value="1"/>
</dbReference>
<sequence length="240" mass="26785">MISTLHIARLKAWGAHGFTATGVVTAFLATIALFEDHPKACLLWLGVALIVDGVDGSLARKVNVQTVLPGFDGSVLDLVIDYLTYVFIPALFIYWYVELPGYTPLLTVSVILVSSLFCFCNVNMKSKDNYFQGFPAAWNVVALCLYIISPPPWITLLSIIGLALLTVSRMKFLHPFRVRRFMPINIAVTAVWLLCSLSLVLNHPGKDPMVMGLWLAMSAYFLGICIWRTSLEWLDRSRAQ</sequence>
<comment type="subcellular location">
    <subcellularLocation>
        <location evidence="3 19">Cell inner membrane</location>
        <topology evidence="3 19">Multi-pass membrane protein</topology>
    </subcellularLocation>
</comment>
<dbReference type="Gene3D" id="1.20.120.1760">
    <property type="match status" value="1"/>
</dbReference>
<evidence type="ECO:0000256" key="11">
    <source>
        <dbReference type="ARBA" id="ARBA00022692"/>
    </source>
</evidence>
<evidence type="ECO:0000256" key="3">
    <source>
        <dbReference type="ARBA" id="ARBA00004429"/>
    </source>
</evidence>
<evidence type="ECO:0000256" key="10">
    <source>
        <dbReference type="ARBA" id="ARBA00022679"/>
    </source>
</evidence>
<protein>
    <recommendedName>
        <fullName evidence="6 19">Phosphatidylcholine synthase</fullName>
        <shortName evidence="19">PC synthase</shortName>
        <shortName evidence="19">PCS</shortName>
        <ecNumber evidence="5 19">2.7.8.24</ecNumber>
    </recommendedName>
    <alternativeName>
        <fullName evidence="18 19">CDP-diglyceride-choline O-phosphatidyltransferase</fullName>
    </alternativeName>
</protein>
<keyword evidence="11 20" id="KW-0812">Transmembrane</keyword>
<evidence type="ECO:0000256" key="4">
    <source>
        <dbReference type="ARBA" id="ARBA00010441"/>
    </source>
</evidence>
<evidence type="ECO:0000256" key="17">
    <source>
        <dbReference type="ARBA" id="ARBA00023264"/>
    </source>
</evidence>
<keyword evidence="14 19" id="KW-0472">Membrane</keyword>
<evidence type="ECO:0000256" key="13">
    <source>
        <dbReference type="ARBA" id="ARBA00023098"/>
    </source>
</evidence>
<dbReference type="InterPro" id="IPR026027">
    <property type="entry name" value="PcS"/>
</dbReference>
<keyword evidence="7 19" id="KW-1003">Cell membrane</keyword>